<organism evidence="1 2">
    <name type="scientific">Phytophthora cactorum</name>
    <dbReference type="NCBI Taxonomy" id="29920"/>
    <lineage>
        <taxon>Eukaryota</taxon>
        <taxon>Sar</taxon>
        <taxon>Stramenopiles</taxon>
        <taxon>Oomycota</taxon>
        <taxon>Peronosporomycetes</taxon>
        <taxon>Peronosporales</taxon>
        <taxon>Peronosporaceae</taxon>
        <taxon>Phytophthora</taxon>
    </lineage>
</organism>
<evidence type="ECO:0000313" key="1">
    <source>
        <dbReference type="EMBL" id="KAG6950512.1"/>
    </source>
</evidence>
<name>A0A8T1TWR3_9STRA</name>
<reference evidence="1" key="1">
    <citation type="submission" date="2021-01" db="EMBL/GenBank/DDBJ databases">
        <title>Phytophthora aleatoria, a newly-described species from Pinus radiata is distinct from Phytophthora cactorum isolates based on comparative genomics.</title>
        <authorList>
            <person name="Mcdougal R."/>
            <person name="Panda P."/>
            <person name="Williams N."/>
            <person name="Studholme D.J."/>
        </authorList>
    </citation>
    <scope>NUCLEOTIDE SEQUENCE</scope>
    <source>
        <strain evidence="1">NZFS 3830</strain>
    </source>
</reference>
<dbReference type="EMBL" id="JAENGZ010001122">
    <property type="protein sequence ID" value="KAG6950512.1"/>
    <property type="molecule type" value="Genomic_DNA"/>
</dbReference>
<gene>
    <name evidence="1" type="ORF">JG687_00014212</name>
</gene>
<evidence type="ECO:0008006" key="3">
    <source>
        <dbReference type="Google" id="ProtNLM"/>
    </source>
</evidence>
<dbReference type="VEuPathDB" id="FungiDB:PC110_g17115"/>
<dbReference type="OrthoDB" id="127845at2759"/>
<comment type="caution">
    <text evidence="1">The sequence shown here is derived from an EMBL/GenBank/DDBJ whole genome shotgun (WGS) entry which is preliminary data.</text>
</comment>
<evidence type="ECO:0000313" key="2">
    <source>
        <dbReference type="Proteomes" id="UP000688947"/>
    </source>
</evidence>
<dbReference type="Proteomes" id="UP000688947">
    <property type="component" value="Unassembled WGS sequence"/>
</dbReference>
<proteinExistence type="predicted"/>
<dbReference type="AlphaFoldDB" id="A0A8T1TWR3"/>
<sequence>EDVFDGFVLNSDAAYGVQRFIVSGFKKVQSTEGEHAFNEAMGSVCGSVEREFSILKTQSTSRKKNTLRQGPIGKLVVLCTLLTNYRCFYYGGNKISNFFNL</sequence>
<protein>
    <recommendedName>
        <fullName evidence="3">DDE Tnp4 domain-containing protein</fullName>
    </recommendedName>
</protein>
<feature type="non-terminal residue" evidence="1">
    <location>
        <position position="1"/>
    </location>
</feature>
<accession>A0A8T1TWR3</accession>